<dbReference type="AlphaFoldDB" id="A0A1I7BI92"/>
<gene>
    <name evidence="1" type="ORF">SAMN05660657_03601</name>
</gene>
<dbReference type="EMBL" id="FPBA01000014">
    <property type="protein sequence ID" value="SFT86900.1"/>
    <property type="molecule type" value="Genomic_DNA"/>
</dbReference>
<keyword evidence="2" id="KW-1185">Reference proteome</keyword>
<protein>
    <submittedName>
        <fullName evidence="1">Aspartate racemase</fullName>
    </submittedName>
</protein>
<dbReference type="SUPFAM" id="SSF53681">
    <property type="entry name" value="Aspartate/glutamate racemase"/>
    <property type="match status" value="1"/>
</dbReference>
<reference evidence="2" key="1">
    <citation type="submission" date="2016-10" db="EMBL/GenBank/DDBJ databases">
        <authorList>
            <person name="Varghese N."/>
            <person name="Submissions S."/>
        </authorList>
    </citation>
    <scope>NUCLEOTIDE SEQUENCE [LARGE SCALE GENOMIC DNA]</scope>
    <source>
        <strain evidence="2">DSM 46136</strain>
    </source>
</reference>
<evidence type="ECO:0000313" key="1">
    <source>
        <dbReference type="EMBL" id="SFT86900.1"/>
    </source>
</evidence>
<proteinExistence type="predicted"/>
<dbReference type="GO" id="GO:0016855">
    <property type="term" value="F:racemase and epimerase activity, acting on amino acids and derivatives"/>
    <property type="evidence" value="ECO:0007669"/>
    <property type="project" value="InterPro"/>
</dbReference>
<dbReference type="OrthoDB" id="9803739at2"/>
<dbReference type="Gene3D" id="3.40.50.1860">
    <property type="match status" value="1"/>
</dbReference>
<dbReference type="InterPro" id="IPR001920">
    <property type="entry name" value="Asp/Glu_race"/>
</dbReference>
<dbReference type="RefSeq" id="WP_093581397.1">
    <property type="nucleotide sequence ID" value="NZ_FPBA01000014.1"/>
</dbReference>
<name>A0A1I7BI92_9ACTN</name>
<evidence type="ECO:0000313" key="2">
    <source>
        <dbReference type="Proteomes" id="UP000199546"/>
    </source>
</evidence>
<dbReference type="Proteomes" id="UP000199546">
    <property type="component" value="Unassembled WGS sequence"/>
</dbReference>
<organism evidence="1 2">
    <name type="scientific">Geodermatophilus amargosae</name>
    <dbReference type="NCBI Taxonomy" id="1296565"/>
    <lineage>
        <taxon>Bacteria</taxon>
        <taxon>Bacillati</taxon>
        <taxon>Actinomycetota</taxon>
        <taxon>Actinomycetes</taxon>
        <taxon>Geodermatophilales</taxon>
        <taxon>Geodermatophilaceae</taxon>
        <taxon>Geodermatophilus</taxon>
    </lineage>
</organism>
<sequence>MLTVSGPGRAPPVIYDELCLGTVRTESRQLCRQVIEQLLDAGAQDVILDCTGVELLVGADHGPVPVFPTTGAHGEAAVTAALNGVPIG</sequence>
<dbReference type="STRING" id="1296565.SAMN05660657_03601"/>
<accession>A0A1I7BI92</accession>